<evidence type="ECO:0000259" key="5">
    <source>
        <dbReference type="PROSITE" id="PS50893"/>
    </source>
</evidence>
<comment type="similarity">
    <text evidence="1">Belongs to the ABC transporter superfamily.</text>
</comment>
<proteinExistence type="inferred from homology"/>
<dbReference type="Pfam" id="PF00005">
    <property type="entry name" value="ABC_tran"/>
    <property type="match status" value="1"/>
</dbReference>
<organism evidence="6 7">
    <name type="scientific">candidate division CPR1 bacterium GW2011_GWA2_42_17</name>
    <dbReference type="NCBI Taxonomy" id="1618341"/>
    <lineage>
        <taxon>Bacteria</taxon>
        <taxon>candidate division CPR1</taxon>
    </lineage>
</organism>
<dbReference type="PANTHER" id="PTHR42734">
    <property type="entry name" value="METAL TRANSPORT SYSTEM ATP-BINDING PROTEIN TM_0124-RELATED"/>
    <property type="match status" value="1"/>
</dbReference>
<dbReference type="InterPro" id="IPR003593">
    <property type="entry name" value="AAA+_ATPase"/>
</dbReference>
<dbReference type="GO" id="GO:0016887">
    <property type="term" value="F:ATP hydrolysis activity"/>
    <property type="evidence" value="ECO:0007669"/>
    <property type="project" value="InterPro"/>
</dbReference>
<dbReference type="Proteomes" id="UP000034875">
    <property type="component" value="Unassembled WGS sequence"/>
</dbReference>
<dbReference type="InterPro" id="IPR050153">
    <property type="entry name" value="Metal_Ion_Import_ABC"/>
</dbReference>
<evidence type="ECO:0000256" key="3">
    <source>
        <dbReference type="ARBA" id="ARBA00022741"/>
    </source>
</evidence>
<comment type="caution">
    <text evidence="6">The sequence shown here is derived from an EMBL/GenBank/DDBJ whole genome shotgun (WGS) entry which is preliminary data.</text>
</comment>
<reference evidence="6 7" key="1">
    <citation type="journal article" date="2015" name="Nature">
        <title>rRNA introns, odd ribosomes, and small enigmatic genomes across a large radiation of phyla.</title>
        <authorList>
            <person name="Brown C.T."/>
            <person name="Hug L.A."/>
            <person name="Thomas B.C."/>
            <person name="Sharon I."/>
            <person name="Castelle C.J."/>
            <person name="Singh A."/>
            <person name="Wilkins M.J."/>
            <person name="Williams K.H."/>
            <person name="Banfield J.F."/>
        </authorList>
    </citation>
    <scope>NUCLEOTIDE SEQUENCE [LARGE SCALE GENOMIC DNA]</scope>
</reference>
<sequence>MADNILQVSDLSVAKGKRVILENISFEIKAGETLAVIGPNGAGKTTLFRAILGLIPYAGKVVWKKGVKIGYVPQKLFIDADFPLTTLEFLRLKDKNPDKIKDAMEAVGFSPDKNLLNNRLSDLSGGELQRVLIAWSLLGNPQVLLFDEPTAGVDVVGEGTIYSMLEKLRIKKKDMDKNVMNKLFGEEVHYYEHQHKF</sequence>
<evidence type="ECO:0000256" key="4">
    <source>
        <dbReference type="ARBA" id="ARBA00022840"/>
    </source>
</evidence>
<dbReference type="AlphaFoldDB" id="A0A0G0Z027"/>
<dbReference type="PANTHER" id="PTHR42734:SF17">
    <property type="entry name" value="METAL TRANSPORT SYSTEM ATP-BINDING PROTEIN TM_0124-RELATED"/>
    <property type="match status" value="1"/>
</dbReference>
<dbReference type="GO" id="GO:0005524">
    <property type="term" value="F:ATP binding"/>
    <property type="evidence" value="ECO:0007669"/>
    <property type="project" value="UniProtKB-KW"/>
</dbReference>
<accession>A0A0G0Z027</accession>
<dbReference type="EMBL" id="LCCZ01000048">
    <property type="protein sequence ID" value="KKS42120.1"/>
    <property type="molecule type" value="Genomic_DNA"/>
</dbReference>
<name>A0A0G0Z027_9BACT</name>
<dbReference type="InterPro" id="IPR027417">
    <property type="entry name" value="P-loop_NTPase"/>
</dbReference>
<keyword evidence="2" id="KW-0813">Transport</keyword>
<dbReference type="SMART" id="SM00382">
    <property type="entry name" value="AAA"/>
    <property type="match status" value="1"/>
</dbReference>
<evidence type="ECO:0000256" key="1">
    <source>
        <dbReference type="ARBA" id="ARBA00005417"/>
    </source>
</evidence>
<dbReference type="InterPro" id="IPR003439">
    <property type="entry name" value="ABC_transporter-like_ATP-bd"/>
</dbReference>
<protein>
    <recommendedName>
        <fullName evidence="5">ABC transporter domain-containing protein</fullName>
    </recommendedName>
</protein>
<evidence type="ECO:0000256" key="2">
    <source>
        <dbReference type="ARBA" id="ARBA00022448"/>
    </source>
</evidence>
<dbReference type="SUPFAM" id="SSF52540">
    <property type="entry name" value="P-loop containing nucleoside triphosphate hydrolases"/>
    <property type="match status" value="1"/>
</dbReference>
<evidence type="ECO:0000313" key="7">
    <source>
        <dbReference type="Proteomes" id="UP000034875"/>
    </source>
</evidence>
<feature type="domain" description="ABC transporter" evidence="5">
    <location>
        <begin position="6"/>
        <end position="192"/>
    </location>
</feature>
<dbReference type="Gene3D" id="3.40.50.300">
    <property type="entry name" value="P-loop containing nucleotide triphosphate hydrolases"/>
    <property type="match status" value="1"/>
</dbReference>
<keyword evidence="4" id="KW-0067">ATP-binding</keyword>
<evidence type="ECO:0000313" key="6">
    <source>
        <dbReference type="EMBL" id="KKS42120.1"/>
    </source>
</evidence>
<dbReference type="PROSITE" id="PS50893">
    <property type="entry name" value="ABC_TRANSPORTER_2"/>
    <property type="match status" value="1"/>
</dbReference>
<gene>
    <name evidence="6" type="ORF">UV05_C0048G0005</name>
</gene>
<keyword evidence="3" id="KW-0547">Nucleotide-binding</keyword>